<keyword evidence="1" id="KW-0732">Signal</keyword>
<proteinExistence type="predicted"/>
<keyword evidence="3" id="KW-1185">Reference proteome</keyword>
<dbReference type="RefSeq" id="WP_309826498.1">
    <property type="nucleotide sequence ID" value="NZ_JAVIZX010000001.1"/>
</dbReference>
<dbReference type="Proteomes" id="UP001267710">
    <property type="component" value="Unassembled WGS sequence"/>
</dbReference>
<evidence type="ECO:0000313" key="2">
    <source>
        <dbReference type="EMBL" id="MDR6213186.1"/>
    </source>
</evidence>
<reference evidence="2 3" key="1">
    <citation type="submission" date="2023-08" db="EMBL/GenBank/DDBJ databases">
        <title>Functional and genomic diversity of the sorghum phyllosphere microbiome.</title>
        <authorList>
            <person name="Shade A."/>
        </authorList>
    </citation>
    <scope>NUCLEOTIDE SEQUENCE [LARGE SCALE GENOMIC DNA]</scope>
    <source>
        <strain evidence="2 3">SORGH_AS_0335</strain>
    </source>
</reference>
<feature type="signal peptide" evidence="1">
    <location>
        <begin position="1"/>
        <end position="35"/>
    </location>
</feature>
<protein>
    <recommendedName>
        <fullName evidence="4">DUF3016 domain-containing protein</fullName>
    </recommendedName>
</protein>
<evidence type="ECO:0000256" key="1">
    <source>
        <dbReference type="SAM" id="SignalP"/>
    </source>
</evidence>
<feature type="chain" id="PRO_5045528215" description="DUF3016 domain-containing protein" evidence="1">
    <location>
        <begin position="36"/>
        <end position="199"/>
    </location>
</feature>
<evidence type="ECO:0008006" key="4">
    <source>
        <dbReference type="Google" id="ProtNLM"/>
    </source>
</evidence>
<accession>A0ABU1I876</accession>
<name>A0ABU1I876_9BURK</name>
<evidence type="ECO:0000313" key="3">
    <source>
        <dbReference type="Proteomes" id="UP001267710"/>
    </source>
</evidence>
<comment type="caution">
    <text evidence="2">The sequence shown here is derived from an EMBL/GenBank/DDBJ whole genome shotgun (WGS) entry which is preliminary data.</text>
</comment>
<dbReference type="InterPro" id="IPR021557">
    <property type="entry name" value="DUF3016"/>
</dbReference>
<dbReference type="EMBL" id="JAVIZX010000001">
    <property type="protein sequence ID" value="MDR6213186.1"/>
    <property type="molecule type" value="Genomic_DNA"/>
</dbReference>
<sequence length="199" mass="21585">MTTMTISPAWPGLSRWWRRALGAALACLAAGCATQAPEAPLAGPAGEGPGGVPAGIVSVTYADPARFSDARNAPQRESAQARKAWLDALSLHLADQAAPRLPEGQRLEVHLTDVQRAGGFEPWRGPQAADVRIVRDIYPPRIDLEFKLLAADGRVLRQGRRQLRDASFLMRPGARGSDPLAHEKALVDDWVRTEFPRKG</sequence>
<gene>
    <name evidence="2" type="ORF">QE399_000875</name>
</gene>
<dbReference type="Pfam" id="PF11454">
    <property type="entry name" value="DUF3016"/>
    <property type="match status" value="1"/>
</dbReference>
<organism evidence="2 3">
    <name type="scientific">Paracidovorax wautersii</name>
    <dbReference type="NCBI Taxonomy" id="1177982"/>
    <lineage>
        <taxon>Bacteria</taxon>
        <taxon>Pseudomonadati</taxon>
        <taxon>Pseudomonadota</taxon>
        <taxon>Betaproteobacteria</taxon>
        <taxon>Burkholderiales</taxon>
        <taxon>Comamonadaceae</taxon>
        <taxon>Paracidovorax</taxon>
    </lineage>
</organism>